<feature type="region of interest" description="Disordered" evidence="1">
    <location>
        <begin position="1"/>
        <end position="21"/>
    </location>
</feature>
<dbReference type="InterPro" id="IPR001254">
    <property type="entry name" value="Trypsin_dom"/>
</dbReference>
<gene>
    <name evidence="3" type="ORF">HPG69_011950</name>
</gene>
<organism evidence="3 4">
    <name type="scientific">Diceros bicornis minor</name>
    <name type="common">South-central black rhinoceros</name>
    <dbReference type="NCBI Taxonomy" id="77932"/>
    <lineage>
        <taxon>Eukaryota</taxon>
        <taxon>Metazoa</taxon>
        <taxon>Chordata</taxon>
        <taxon>Craniata</taxon>
        <taxon>Vertebrata</taxon>
        <taxon>Euteleostomi</taxon>
        <taxon>Mammalia</taxon>
        <taxon>Eutheria</taxon>
        <taxon>Laurasiatheria</taxon>
        <taxon>Perissodactyla</taxon>
        <taxon>Rhinocerotidae</taxon>
        <taxon>Diceros</taxon>
    </lineage>
</organism>
<dbReference type="InterPro" id="IPR050850">
    <property type="entry name" value="Peptidase_S1_Elastase_sf"/>
</dbReference>
<dbReference type="Gene3D" id="2.40.10.10">
    <property type="entry name" value="Trypsin-like serine proteases"/>
    <property type="match status" value="1"/>
</dbReference>
<comment type="caution">
    <text evidence="3">The sequence shown here is derived from an EMBL/GenBank/DDBJ whole genome shotgun (WGS) entry which is preliminary data.</text>
</comment>
<dbReference type="PROSITE" id="PS50240">
    <property type="entry name" value="TRYPSIN_DOM"/>
    <property type="match status" value="1"/>
</dbReference>
<keyword evidence="4" id="KW-1185">Reference proteome</keyword>
<reference evidence="3 4" key="1">
    <citation type="journal article" date="2020" name="Mol. Biol. Evol.">
        <title>Interspecific Gene Flow and the Evolution of Specialization in Black and White Rhinoceros.</title>
        <authorList>
            <person name="Moodley Y."/>
            <person name="Westbury M.V."/>
            <person name="Russo I.M."/>
            <person name="Gopalakrishnan S."/>
            <person name="Rakotoarivelo A."/>
            <person name="Olsen R.A."/>
            <person name="Prost S."/>
            <person name="Tunstall T."/>
            <person name="Ryder O.A."/>
            <person name="Dalen L."/>
            <person name="Bruford M.W."/>
        </authorList>
    </citation>
    <scope>NUCLEOTIDE SEQUENCE [LARGE SCALE GENOMIC DNA]</scope>
    <source>
        <strain evidence="3">SBR-YM</strain>
        <tissue evidence="3">Skin</tissue>
    </source>
</reference>
<dbReference type="Pfam" id="PF00089">
    <property type="entry name" value="Trypsin"/>
    <property type="match status" value="1"/>
</dbReference>
<dbReference type="SUPFAM" id="SSF50494">
    <property type="entry name" value="Trypsin-like serine proteases"/>
    <property type="match status" value="1"/>
</dbReference>
<evidence type="ECO:0000259" key="2">
    <source>
        <dbReference type="PROSITE" id="PS50240"/>
    </source>
</evidence>
<evidence type="ECO:0000313" key="3">
    <source>
        <dbReference type="EMBL" id="KAF5913919.1"/>
    </source>
</evidence>
<dbReference type="InterPro" id="IPR009003">
    <property type="entry name" value="Peptidase_S1_PA"/>
</dbReference>
<accession>A0A7J7EDU0</accession>
<proteinExistence type="predicted"/>
<dbReference type="GO" id="GO:0005615">
    <property type="term" value="C:extracellular space"/>
    <property type="evidence" value="ECO:0007669"/>
    <property type="project" value="TreeGrafter"/>
</dbReference>
<evidence type="ECO:0000256" key="1">
    <source>
        <dbReference type="SAM" id="MobiDB-lite"/>
    </source>
</evidence>
<dbReference type="Proteomes" id="UP000551758">
    <property type="component" value="Unassembled WGS sequence"/>
</dbReference>
<evidence type="ECO:0000313" key="4">
    <source>
        <dbReference type="Proteomes" id="UP000551758"/>
    </source>
</evidence>
<name>A0A7J7EDU0_DICBM</name>
<dbReference type="PANTHER" id="PTHR24257:SF31">
    <property type="entry name" value="ELASTASE 3 LIKE ISOFORM X1"/>
    <property type="match status" value="1"/>
</dbReference>
<feature type="non-terminal residue" evidence="3">
    <location>
        <position position="161"/>
    </location>
</feature>
<dbReference type="PANTHER" id="PTHR24257">
    <property type="entry name" value="CHYMOTRYPSIN-LIKE ELASTASE FAMILY MEMBER"/>
    <property type="match status" value="1"/>
</dbReference>
<dbReference type="GO" id="GO:0004252">
    <property type="term" value="F:serine-type endopeptidase activity"/>
    <property type="evidence" value="ECO:0007669"/>
    <property type="project" value="InterPro"/>
</dbReference>
<feature type="domain" description="Peptidase S1" evidence="2">
    <location>
        <begin position="27"/>
        <end position="161"/>
    </location>
</feature>
<dbReference type="GO" id="GO:0006508">
    <property type="term" value="P:proteolysis"/>
    <property type="evidence" value="ECO:0007669"/>
    <property type="project" value="InterPro"/>
</dbReference>
<dbReference type="EMBL" id="JACDTQ010003516">
    <property type="protein sequence ID" value="KAF5913919.1"/>
    <property type="molecule type" value="Genomic_DNA"/>
</dbReference>
<protein>
    <recommendedName>
        <fullName evidence="2">Peptidase S1 domain-containing protein</fullName>
    </recommendedName>
</protein>
<sequence>PRSPSGLDSRTRDLTLSPEKSQRGWRLLPLHDSHRGLRAASPKARIPSLPHWLAGAGGHPDPVPFLFSKTLTYRVGLGKHNVSLEDEQGSLFVGVHKHLCPQAIQLLQVVGDSGGPLNCPADDGSREVHGIVSFGSSRNCNVYKKPSVYTRVSAYIDWINQ</sequence>
<feature type="non-terminal residue" evidence="3">
    <location>
        <position position="1"/>
    </location>
</feature>
<dbReference type="InterPro" id="IPR043504">
    <property type="entry name" value="Peptidase_S1_PA_chymotrypsin"/>
</dbReference>
<dbReference type="AlphaFoldDB" id="A0A7J7EDU0"/>